<dbReference type="Gene3D" id="3.40.50.300">
    <property type="entry name" value="P-loop containing nucleotide triphosphate hydrolases"/>
    <property type="match status" value="2"/>
</dbReference>
<evidence type="ECO:0000256" key="2">
    <source>
        <dbReference type="ARBA" id="ARBA00022741"/>
    </source>
</evidence>
<dbReference type="InterPro" id="IPR041500">
    <property type="entry name" value="RecC_C"/>
</dbReference>
<dbReference type="SUPFAM" id="SSF52980">
    <property type="entry name" value="Restriction endonuclease-like"/>
    <property type="match status" value="1"/>
</dbReference>
<dbReference type="InterPro" id="IPR027417">
    <property type="entry name" value="P-loop_NTPase"/>
</dbReference>
<comment type="similarity">
    <text evidence="10">Belongs to the RecC family.</text>
</comment>
<dbReference type="InterPro" id="IPR006697">
    <property type="entry name" value="RecC"/>
</dbReference>
<keyword evidence="8 10" id="KW-0238">DNA-binding</keyword>
<dbReference type="SUPFAM" id="SSF52540">
    <property type="entry name" value="P-loop containing nucleoside triphosphate hydrolases"/>
    <property type="match status" value="2"/>
</dbReference>
<comment type="function">
    <text evidence="10">A helicase/nuclease that prepares dsDNA breaks (DSB) for recombinational DNA repair. Binds to DSBs and unwinds DNA via a highly rapid and processive ATP-dependent bidirectional helicase activity. Unwinds dsDNA until it encounters a Chi (crossover hotspot instigator) sequence from the 3' direction. Cuts ssDNA a few nucleotides 3' to the Chi site. The properties and activities of the enzyme are changed at Chi. The Chi-altered holoenzyme produces a long 3'-ssDNA overhang and facilitates RecA-binding to the ssDNA for homologous DNA recombination and repair. Holoenzyme degrades any linearized DNA that is unable to undergo homologous recombination. In the holoenzyme this subunit recognizes the wild-type Chi sequence, and when added to isolated RecB increases its ATP-dependent helicase processivity.</text>
</comment>
<evidence type="ECO:0000259" key="12">
    <source>
        <dbReference type="Pfam" id="PF17946"/>
    </source>
</evidence>
<evidence type="ECO:0000256" key="1">
    <source>
        <dbReference type="ARBA" id="ARBA00022722"/>
    </source>
</evidence>
<evidence type="ECO:0000256" key="11">
    <source>
        <dbReference type="SAM" id="MobiDB-lite"/>
    </source>
</evidence>
<keyword evidence="6 10" id="KW-0269">Exonuclease</keyword>
<sequence>MLHVHRSESANTLVTALAGLLRDPAPGADPFAPDVLAVGARGTERWIAQRLSHHLGAGDPAAGGGDDGICARVDTSSPAHLLDGVLAAALERTRPGTGDAVERWAPSSLTWDVLEVLDEIAPADGGPAPDGRPEFALLRHHLRHHPGDDGPGGPGGPGTPPVRRTAAAARVAGLFARYGAARPQLLADWAAGRDDAPGAPLPADLRWQPEVFRAVRERVGLPAPAELLDDACAAVRADPALSDLGPRLAVFLVTRLATSRLRVLSALAEHREVHLLLQHPSPALWDATAAALRADPGPRRAAWAAHAPGRHPLLRSMARDVRELQVRLAHAAPGHTDVHHPAPEPAPTLLGTLQAALARDAEPAPGPDPGDRSVQVHACHGRARQVEVLREVVLGLLDADPTLQPRDVLVACPDVETFAPLVSAAFATDSHPGGGLRVQVADRSALRTNPLLGLAVRLLGLAQSRAGATEVLDLAAAAPVRRRFDLDDEDLEQLREWTVAAGVHWGLSARHRGAWQLGSLDQGTWRAGLDRLLVGVAVGGAVEDDLVGRTGDDGLLGAVVPLADVESSRIDLAGRFAELLDRLDAAVTRLQGRHGVAAWCDALLDAVLDLADTAPEDAWQVAQLRRELGVVAHDAARAGTARVGLTDVAATISERFAAHPQRANFRTGALTVCTPAPVRAVPHRVVCLLGMDDGAFPRAGGPDADDVLARDPHVGDRDPRGEDRQVLLDLVRSARDALVVTYSGRDVRTGAVLPPAVPVGEVLDALEAAHPGVRARIEVHHPLQPTDRRNFTPGALGTDGPFSHDGTAFSGADAGHREPAPVPPFLPAALPPAPAADLDLDTLVQFLQHPARGFLRQRLDVASATREEEPDDALPVQLDALQKWAVGDRALAARLRGVAAPEVVRLEGARGGLPPGPLGAAVLREVGPVVDAIAGVAAEFDTAPPRSVDVELDLDVPGVGQLRLTGNVRGVRPVRGGGRATGEVAVTTVYSRVKGKQTLRAWVELLALSAAHPGTEFRTVLVGRGDRGSTGLLTLGPVRSDAARDLLVDLLELRAVGLRFPLPLPVDTAAAWAQEAWRGRAPDACLRAARQAWTSDFSFDKEDRQEENVTVWGAERPVEHLVRWEPPTTLPPGVPTTFEGLVRRVWEPLLGVQRMDER</sequence>
<comment type="miscellaneous">
    <text evidence="10">In the RecBCD complex, RecB has a slow 3'-5' helicase, an exonuclease activity and loads RecA onto ssDNA, RecD has a fast 5'-3' helicase activity, while RecC stimulates the ATPase and processivity of the RecB helicase and contributes to recognition of the Chi site.</text>
</comment>
<feature type="region of interest" description="Disordered" evidence="11">
    <location>
        <begin position="701"/>
        <end position="721"/>
    </location>
</feature>
<dbReference type="AlphaFoldDB" id="A0A7W4TK16"/>
<evidence type="ECO:0000313" key="13">
    <source>
        <dbReference type="EMBL" id="MBB2900325.1"/>
    </source>
</evidence>
<protein>
    <recommendedName>
        <fullName evidence="10">RecBCD enzyme subunit RecC</fullName>
    </recommendedName>
    <alternativeName>
        <fullName evidence="10">Exonuclease V subunit RecC</fullName>
        <shortName evidence="10">ExoV subunit RecC</shortName>
    </alternativeName>
    <alternativeName>
        <fullName evidence="10">Helicase/nuclease RecBCD subunit RecC</fullName>
    </alternativeName>
</protein>
<evidence type="ECO:0000256" key="10">
    <source>
        <dbReference type="HAMAP-Rule" id="MF_01486"/>
    </source>
</evidence>
<dbReference type="InterPro" id="IPR013986">
    <property type="entry name" value="DExx_box_DNA_helicase_dom_sf"/>
</dbReference>
<name>A0A7W4TK16_KINRA</name>
<dbReference type="GO" id="GO:0005524">
    <property type="term" value="F:ATP binding"/>
    <property type="evidence" value="ECO:0007669"/>
    <property type="project" value="UniProtKB-UniRule"/>
</dbReference>
<dbReference type="HAMAP" id="MF_01486">
    <property type="entry name" value="RecC"/>
    <property type="match status" value="1"/>
</dbReference>
<evidence type="ECO:0000313" key="14">
    <source>
        <dbReference type="Proteomes" id="UP000533269"/>
    </source>
</evidence>
<dbReference type="Proteomes" id="UP000533269">
    <property type="component" value="Unassembled WGS sequence"/>
</dbReference>
<dbReference type="Gene3D" id="1.10.10.160">
    <property type="match status" value="1"/>
</dbReference>
<dbReference type="GO" id="GO:0009338">
    <property type="term" value="C:exodeoxyribonuclease V complex"/>
    <property type="evidence" value="ECO:0007669"/>
    <property type="project" value="InterPro"/>
</dbReference>
<keyword evidence="2 10" id="KW-0547">Nucleotide-binding</keyword>
<evidence type="ECO:0000256" key="8">
    <source>
        <dbReference type="ARBA" id="ARBA00023125"/>
    </source>
</evidence>
<keyword evidence="7 10" id="KW-0067">ATP-binding</keyword>
<evidence type="ECO:0000256" key="4">
    <source>
        <dbReference type="ARBA" id="ARBA00022801"/>
    </source>
</evidence>
<evidence type="ECO:0000256" key="6">
    <source>
        <dbReference type="ARBA" id="ARBA00022839"/>
    </source>
</evidence>
<keyword evidence="9 10" id="KW-0234">DNA repair</keyword>
<dbReference type="InterPro" id="IPR011335">
    <property type="entry name" value="Restrct_endonuc-II-like"/>
</dbReference>
<dbReference type="GO" id="GO:0000724">
    <property type="term" value="P:double-strand break repair via homologous recombination"/>
    <property type="evidence" value="ECO:0007669"/>
    <property type="project" value="UniProtKB-UniRule"/>
</dbReference>
<dbReference type="PIRSF" id="PIRSF000980">
    <property type="entry name" value="RecC"/>
    <property type="match status" value="1"/>
</dbReference>
<evidence type="ECO:0000256" key="9">
    <source>
        <dbReference type="ARBA" id="ARBA00023204"/>
    </source>
</evidence>
<dbReference type="GO" id="GO:0003677">
    <property type="term" value="F:DNA binding"/>
    <property type="evidence" value="ECO:0007669"/>
    <property type="project" value="UniProtKB-UniRule"/>
</dbReference>
<dbReference type="EMBL" id="JACHVY010000001">
    <property type="protein sequence ID" value="MBB2900325.1"/>
    <property type="molecule type" value="Genomic_DNA"/>
</dbReference>
<dbReference type="GO" id="GO:0003678">
    <property type="term" value="F:DNA helicase activity"/>
    <property type="evidence" value="ECO:0007669"/>
    <property type="project" value="UniProtKB-UniRule"/>
</dbReference>
<evidence type="ECO:0000256" key="5">
    <source>
        <dbReference type="ARBA" id="ARBA00022806"/>
    </source>
</evidence>
<reference evidence="13 14" key="2">
    <citation type="submission" date="2020-08" db="EMBL/GenBank/DDBJ databases">
        <authorList>
            <person name="Partida-Martinez L."/>
            <person name="Huntemann M."/>
            <person name="Clum A."/>
            <person name="Wang J."/>
            <person name="Palaniappan K."/>
            <person name="Ritter S."/>
            <person name="Chen I.-M."/>
            <person name="Stamatis D."/>
            <person name="Reddy T."/>
            <person name="O'Malley R."/>
            <person name="Daum C."/>
            <person name="Shapiro N."/>
            <person name="Ivanova N."/>
            <person name="Kyrpides N."/>
            <person name="Woyke T."/>
        </authorList>
    </citation>
    <scope>NUCLEOTIDE SEQUENCE [LARGE SCALE GENOMIC DNA]</scope>
    <source>
        <strain evidence="13 14">AS2.23</strain>
    </source>
</reference>
<keyword evidence="4 10" id="KW-0378">Hydrolase</keyword>
<evidence type="ECO:0000256" key="3">
    <source>
        <dbReference type="ARBA" id="ARBA00022763"/>
    </source>
</evidence>
<organism evidence="13 14">
    <name type="scientific">Kineococcus radiotolerans</name>
    <dbReference type="NCBI Taxonomy" id="131568"/>
    <lineage>
        <taxon>Bacteria</taxon>
        <taxon>Bacillati</taxon>
        <taxon>Actinomycetota</taxon>
        <taxon>Actinomycetes</taxon>
        <taxon>Kineosporiales</taxon>
        <taxon>Kineosporiaceae</taxon>
        <taxon>Kineococcus</taxon>
    </lineage>
</organism>
<comment type="subunit">
    <text evidence="10">Heterotrimer of RecB, RecC and RecD. All subunits contribute to DNA-binding.</text>
</comment>
<dbReference type="Pfam" id="PF17946">
    <property type="entry name" value="RecC_C"/>
    <property type="match status" value="1"/>
</dbReference>
<keyword evidence="3 10" id="KW-0227">DNA damage</keyword>
<feature type="domain" description="RecC C-terminal" evidence="12">
    <location>
        <begin position="836"/>
        <end position="1075"/>
    </location>
</feature>
<dbReference type="PANTHER" id="PTHR30591">
    <property type="entry name" value="RECBCD ENZYME SUBUNIT RECC"/>
    <property type="match status" value="1"/>
</dbReference>
<feature type="region of interest" description="Disordered" evidence="11">
    <location>
        <begin position="143"/>
        <end position="162"/>
    </location>
</feature>
<dbReference type="NCBIfam" id="TIGR01450">
    <property type="entry name" value="recC"/>
    <property type="match status" value="1"/>
</dbReference>
<dbReference type="RefSeq" id="WP_183390625.1">
    <property type="nucleotide sequence ID" value="NZ_JACHVY010000001.1"/>
</dbReference>
<comment type="caution">
    <text evidence="13">The sequence shown here is derived from an EMBL/GenBank/DDBJ whole genome shotgun (WGS) entry which is preliminary data.</text>
</comment>
<evidence type="ECO:0000256" key="7">
    <source>
        <dbReference type="ARBA" id="ARBA00022840"/>
    </source>
</evidence>
<reference evidence="13 14" key="1">
    <citation type="submission" date="2020-08" db="EMBL/GenBank/DDBJ databases">
        <title>The Agave Microbiome: Exploring the role of microbial communities in plant adaptations to desert environments.</title>
        <authorList>
            <person name="Partida-Martinez L.P."/>
        </authorList>
    </citation>
    <scope>NUCLEOTIDE SEQUENCE [LARGE SCALE GENOMIC DNA]</scope>
    <source>
        <strain evidence="13 14">AS2.23</strain>
    </source>
</reference>
<accession>A0A7W4TK16</accession>
<gene>
    <name evidence="10" type="primary">recC</name>
    <name evidence="13" type="ORF">FHR75_001113</name>
</gene>
<dbReference type="Pfam" id="PF04257">
    <property type="entry name" value="Exonuc_V_gamma"/>
    <property type="match status" value="1"/>
</dbReference>
<keyword evidence="5 10" id="KW-0347">Helicase</keyword>
<feature type="compositionally biased region" description="Basic and acidic residues" evidence="11">
    <location>
        <begin position="707"/>
        <end position="721"/>
    </location>
</feature>
<proteinExistence type="inferred from homology"/>
<dbReference type="GO" id="GO:0008854">
    <property type="term" value="F:exodeoxyribonuclease V activity"/>
    <property type="evidence" value="ECO:0007669"/>
    <property type="project" value="InterPro"/>
</dbReference>
<keyword evidence="1 10" id="KW-0540">Nuclease</keyword>
<dbReference type="Gene3D" id="3.40.50.10930">
    <property type="match status" value="1"/>
</dbReference>
<dbReference type="PANTHER" id="PTHR30591:SF1">
    <property type="entry name" value="RECBCD ENZYME SUBUNIT RECC"/>
    <property type="match status" value="1"/>
</dbReference>